<dbReference type="GO" id="GO:0015833">
    <property type="term" value="P:peptide transport"/>
    <property type="evidence" value="ECO:0007669"/>
    <property type="project" value="TreeGrafter"/>
</dbReference>
<evidence type="ECO:0000313" key="4">
    <source>
        <dbReference type="EMBL" id="GGU76703.1"/>
    </source>
</evidence>
<feature type="compositionally biased region" description="Low complexity" evidence="1">
    <location>
        <begin position="318"/>
        <end position="342"/>
    </location>
</feature>
<dbReference type="InterPro" id="IPR000914">
    <property type="entry name" value="SBP_5_dom"/>
</dbReference>
<proteinExistence type="predicted"/>
<protein>
    <recommendedName>
        <fullName evidence="3">Solute-binding protein family 5 domain-containing protein</fullName>
    </recommendedName>
</protein>
<feature type="signal peptide" evidence="2">
    <location>
        <begin position="1"/>
        <end position="26"/>
    </location>
</feature>
<feature type="chain" id="PRO_5038776382" description="Solute-binding protein family 5 domain-containing protein" evidence="2">
    <location>
        <begin position="27"/>
        <end position="634"/>
    </location>
</feature>
<dbReference type="PROSITE" id="PS51257">
    <property type="entry name" value="PROKAR_LIPOPROTEIN"/>
    <property type="match status" value="1"/>
</dbReference>
<dbReference type="PANTHER" id="PTHR30290">
    <property type="entry name" value="PERIPLASMIC BINDING COMPONENT OF ABC TRANSPORTER"/>
    <property type="match status" value="1"/>
</dbReference>
<dbReference type="Gene3D" id="3.90.76.10">
    <property type="entry name" value="Dipeptide-binding Protein, Domain 1"/>
    <property type="match status" value="1"/>
</dbReference>
<evidence type="ECO:0000256" key="2">
    <source>
        <dbReference type="SAM" id="SignalP"/>
    </source>
</evidence>
<dbReference type="Gene3D" id="3.40.190.10">
    <property type="entry name" value="Periplasmic binding protein-like II"/>
    <property type="match status" value="1"/>
</dbReference>
<evidence type="ECO:0000313" key="5">
    <source>
        <dbReference type="Proteomes" id="UP000610124"/>
    </source>
</evidence>
<name>A0A8H9LN61_KITAU</name>
<feature type="domain" description="Solute-binding protein family 5" evidence="3">
    <location>
        <begin position="355"/>
        <end position="543"/>
    </location>
</feature>
<feature type="region of interest" description="Disordered" evidence="1">
    <location>
        <begin position="27"/>
        <end position="56"/>
    </location>
</feature>
<reference evidence="4" key="2">
    <citation type="submission" date="2020-09" db="EMBL/GenBank/DDBJ databases">
        <authorList>
            <person name="Sun Q."/>
            <person name="Ohkuma M."/>
        </authorList>
    </citation>
    <scope>NUCLEOTIDE SEQUENCE</scope>
    <source>
        <strain evidence="4">JCM 4434</strain>
    </source>
</reference>
<evidence type="ECO:0000256" key="1">
    <source>
        <dbReference type="SAM" id="MobiDB-lite"/>
    </source>
</evidence>
<dbReference type="InterPro" id="IPR039424">
    <property type="entry name" value="SBP_5"/>
</dbReference>
<reference evidence="4" key="1">
    <citation type="journal article" date="2014" name="Int. J. Syst. Evol. Microbiol.">
        <title>Complete genome sequence of Corynebacterium casei LMG S-19264T (=DSM 44701T), isolated from a smear-ripened cheese.</title>
        <authorList>
            <consortium name="US DOE Joint Genome Institute (JGI-PGF)"/>
            <person name="Walter F."/>
            <person name="Albersmeier A."/>
            <person name="Kalinowski J."/>
            <person name="Ruckert C."/>
        </authorList>
    </citation>
    <scope>NUCLEOTIDE SEQUENCE</scope>
    <source>
        <strain evidence="4">JCM 4434</strain>
    </source>
</reference>
<dbReference type="PANTHER" id="PTHR30290:SF65">
    <property type="entry name" value="MONOACYL PHOSPHATIDYLINOSITOL TETRAMANNOSIDE-BINDING PROTEIN LPQW-RELATED"/>
    <property type="match status" value="1"/>
</dbReference>
<dbReference type="GO" id="GO:0043190">
    <property type="term" value="C:ATP-binding cassette (ABC) transporter complex"/>
    <property type="evidence" value="ECO:0007669"/>
    <property type="project" value="InterPro"/>
</dbReference>
<dbReference type="Gene3D" id="3.10.105.10">
    <property type="entry name" value="Dipeptide-binding Protein, Domain 3"/>
    <property type="match status" value="1"/>
</dbReference>
<feature type="region of interest" description="Disordered" evidence="1">
    <location>
        <begin position="297"/>
        <end position="342"/>
    </location>
</feature>
<dbReference type="GO" id="GO:1904680">
    <property type="term" value="F:peptide transmembrane transporter activity"/>
    <property type="evidence" value="ECO:0007669"/>
    <property type="project" value="TreeGrafter"/>
</dbReference>
<dbReference type="KEGG" id="kau:B6264_08020"/>
<dbReference type="PIRSF" id="PIRSF002741">
    <property type="entry name" value="MppA"/>
    <property type="match status" value="1"/>
</dbReference>
<sequence length="634" mass="65462">MAAMRVRQLTAAAVALLLAAGLGGCSDDPDPARGPEPVPTPAAPTAGTGDVRPVDRDAVEDGGLLRWALDGVPATLNVYQRGANADSTLLAHALYPSLFRPDERGRLVPDPDYLAGAESTPPGQQPQVVTYRLNPRAVWSDGTPLSAADLAAQQAALSGRDQAYQSSRAAGYDAIDTIAQGADPHEIKVTFRRPYGEWRALFGPLYPAAETAGPTAFNRMLTGTGHLSAGPYTLTRYDAAGGRITLEANPLWWGDLPKTDRIDFLATPPERRLDALDQNRLDVAPITVAVDRGVPPAPTASASAGASTPAAAPPAPPTATAAAAAPPAAPPTTATATATAAAAPPAALPEAAALALRRAESLPGITLHRAAAASLTQLTLNAGRGPLTDPAVRQAVGRAVDRRRIAEAALGPLGLPGAPLGSHLLAGDQEGYRDDSGAAGAGDAAQLLDRAGWKRPDGGTRTKGGKQLALTLLFPAGSATARRTADALTADLAESGIAVKPQSAPADTFVQDHLAVGDYDLALFSWPAGPSPAAEQRAAYAKPQPDADGTLAPGGNYGRSGTEEIDRLFDRAAAELDPAARLDLLQEADVRIWQLGHSVPLYQRPELVAVRTGVAGAGAFGFGWPRFQDMGWTR</sequence>
<organism evidence="4 5">
    <name type="scientific">Kitasatospora aureofaciens</name>
    <name type="common">Streptomyces aureofaciens</name>
    <dbReference type="NCBI Taxonomy" id="1894"/>
    <lineage>
        <taxon>Bacteria</taxon>
        <taxon>Bacillati</taxon>
        <taxon>Actinomycetota</taxon>
        <taxon>Actinomycetes</taxon>
        <taxon>Kitasatosporales</taxon>
        <taxon>Streptomycetaceae</taxon>
        <taxon>Kitasatospora</taxon>
    </lineage>
</organism>
<keyword evidence="2" id="KW-0732">Signal</keyword>
<dbReference type="Pfam" id="PF00496">
    <property type="entry name" value="SBP_bac_5"/>
    <property type="match status" value="2"/>
</dbReference>
<feature type="compositionally biased region" description="Pro residues" evidence="1">
    <location>
        <begin position="32"/>
        <end position="42"/>
    </location>
</feature>
<dbReference type="SUPFAM" id="SSF53850">
    <property type="entry name" value="Periplasmic binding protein-like II"/>
    <property type="match status" value="1"/>
</dbReference>
<dbReference type="AlphaFoldDB" id="A0A8H9LN61"/>
<comment type="caution">
    <text evidence="4">The sequence shown here is derived from an EMBL/GenBank/DDBJ whole genome shotgun (WGS) entry which is preliminary data.</text>
</comment>
<evidence type="ECO:0000259" key="3">
    <source>
        <dbReference type="Pfam" id="PF00496"/>
    </source>
</evidence>
<dbReference type="GO" id="GO:0042597">
    <property type="term" value="C:periplasmic space"/>
    <property type="evidence" value="ECO:0007669"/>
    <property type="project" value="UniProtKB-ARBA"/>
</dbReference>
<gene>
    <name evidence="4" type="ORF">GCM10010502_30580</name>
</gene>
<dbReference type="Proteomes" id="UP000610124">
    <property type="component" value="Unassembled WGS sequence"/>
</dbReference>
<dbReference type="CDD" id="cd08501">
    <property type="entry name" value="PBP2_Lpqw"/>
    <property type="match status" value="1"/>
</dbReference>
<feature type="domain" description="Solute-binding protein family 5" evidence="3">
    <location>
        <begin position="126"/>
        <end position="286"/>
    </location>
</feature>
<accession>A0A8H9LN61</accession>
<dbReference type="EMBL" id="BMUB01000006">
    <property type="protein sequence ID" value="GGU76703.1"/>
    <property type="molecule type" value="Genomic_DNA"/>
</dbReference>
<feature type="compositionally biased region" description="Low complexity" evidence="1">
    <location>
        <begin position="299"/>
        <end position="310"/>
    </location>
</feature>
<dbReference type="InterPro" id="IPR030678">
    <property type="entry name" value="Peptide/Ni-bd"/>
</dbReference>